<dbReference type="KEGG" id="tve:TRV_07606"/>
<organism evidence="1 2">
    <name type="scientific">Trichophyton verrucosum (strain HKI 0517)</name>
    <dbReference type="NCBI Taxonomy" id="663202"/>
    <lineage>
        <taxon>Eukaryota</taxon>
        <taxon>Fungi</taxon>
        <taxon>Dikarya</taxon>
        <taxon>Ascomycota</taxon>
        <taxon>Pezizomycotina</taxon>
        <taxon>Eurotiomycetes</taxon>
        <taxon>Eurotiomycetidae</taxon>
        <taxon>Onygenales</taxon>
        <taxon>Arthrodermataceae</taxon>
        <taxon>Trichophyton</taxon>
    </lineage>
</organism>
<dbReference type="RefSeq" id="XP_003018370.1">
    <property type="nucleotide sequence ID" value="XM_003018324.1"/>
</dbReference>
<dbReference type="HOGENOM" id="CLU_1714646_0_0_1"/>
<keyword evidence="2" id="KW-1185">Reference proteome</keyword>
<protein>
    <submittedName>
        <fullName evidence="1">Uncharacterized protein</fullName>
    </submittedName>
</protein>
<dbReference type="Proteomes" id="UP000008383">
    <property type="component" value="Unassembled WGS sequence"/>
</dbReference>
<evidence type="ECO:0000313" key="2">
    <source>
        <dbReference type="Proteomes" id="UP000008383"/>
    </source>
</evidence>
<proteinExistence type="predicted"/>
<dbReference type="GeneID" id="9584298"/>
<accession>D4DK85</accession>
<gene>
    <name evidence="1" type="ORF">TRV_07606</name>
</gene>
<dbReference type="EMBL" id="ACYE01000454">
    <property type="protein sequence ID" value="EFE37725.1"/>
    <property type="molecule type" value="Genomic_DNA"/>
</dbReference>
<evidence type="ECO:0000313" key="1">
    <source>
        <dbReference type="EMBL" id="EFE37725.1"/>
    </source>
</evidence>
<name>D4DK85_TRIVH</name>
<comment type="caution">
    <text evidence="1">The sequence shown here is derived from an EMBL/GenBank/DDBJ whole genome shotgun (WGS) entry which is preliminary data.</text>
</comment>
<reference evidence="2" key="1">
    <citation type="journal article" date="2011" name="Genome Biol.">
        <title>Comparative and functional genomics provide insights into the pathogenicity of dermatophytic fungi.</title>
        <authorList>
            <person name="Burmester A."/>
            <person name="Shelest E."/>
            <person name="Gloeckner G."/>
            <person name="Heddergott C."/>
            <person name="Schindler S."/>
            <person name="Staib P."/>
            <person name="Heidel A."/>
            <person name="Felder M."/>
            <person name="Petzold A."/>
            <person name="Szafranski K."/>
            <person name="Feuermann M."/>
            <person name="Pedruzzi I."/>
            <person name="Priebe S."/>
            <person name="Groth M."/>
            <person name="Winkler R."/>
            <person name="Li W."/>
            <person name="Kniemeyer O."/>
            <person name="Schroeckh V."/>
            <person name="Hertweck C."/>
            <person name="Hube B."/>
            <person name="White T.C."/>
            <person name="Platzer M."/>
            <person name="Guthke R."/>
            <person name="Heitman J."/>
            <person name="Woestemeyer J."/>
            <person name="Zipfel P.F."/>
            <person name="Monod M."/>
            <person name="Brakhage A.A."/>
        </authorList>
    </citation>
    <scope>NUCLEOTIDE SEQUENCE [LARGE SCALE GENOMIC DNA]</scope>
    <source>
        <strain evidence="2">HKI 0517</strain>
    </source>
</reference>
<sequence length="153" mass="17304">MYIAQSIQVYADFHAVSAYVFFTTRIDSARCPANGKKTGVILAQRAETRRKRWKLPAGPPNKVVENSVALCHRLCVLPFPRLFEPRVTAVIAFYSDIFHIYYHYQIPLFSFSPTSSSQPYHGCLLSSDAISASWSTRQLNILLPTKRITHAAI</sequence>
<dbReference type="AlphaFoldDB" id="D4DK85"/>